<dbReference type="Gene3D" id="3.30.70.980">
    <property type="match status" value="2"/>
</dbReference>
<dbReference type="AlphaFoldDB" id="A0AAW0X8K6"/>
<dbReference type="PANTHER" id="PTHR12532:SF0">
    <property type="entry name" value="TRANSLATIONAL ACTIVATOR OF CYTOCHROME C OXIDASE 1"/>
    <property type="match status" value="1"/>
</dbReference>
<dbReference type="InterPro" id="IPR049083">
    <property type="entry name" value="TACO1_YebC_N"/>
</dbReference>
<dbReference type="Pfam" id="PF01709">
    <property type="entry name" value="Transcrip_reg"/>
    <property type="match status" value="1"/>
</dbReference>
<dbReference type="SUPFAM" id="SSF75625">
    <property type="entry name" value="YebC-like"/>
    <property type="match status" value="1"/>
</dbReference>
<evidence type="ECO:0000313" key="6">
    <source>
        <dbReference type="Proteomes" id="UP001445076"/>
    </source>
</evidence>
<evidence type="ECO:0000256" key="2">
    <source>
        <dbReference type="ARBA" id="ARBA00008724"/>
    </source>
</evidence>
<gene>
    <name evidence="5" type="ORF">OTU49_006157</name>
</gene>
<feature type="domain" description="TACO1/YebC-like N-terminal" evidence="4">
    <location>
        <begin position="51"/>
        <end position="119"/>
    </location>
</feature>
<evidence type="ECO:0000313" key="5">
    <source>
        <dbReference type="EMBL" id="KAK8734384.1"/>
    </source>
</evidence>
<evidence type="ECO:0000256" key="1">
    <source>
        <dbReference type="ARBA" id="ARBA00004173"/>
    </source>
</evidence>
<dbReference type="GO" id="GO:0005739">
    <property type="term" value="C:mitochondrion"/>
    <property type="evidence" value="ECO:0007669"/>
    <property type="project" value="UniProtKB-SubCell"/>
</dbReference>
<dbReference type="InterPro" id="IPR029072">
    <property type="entry name" value="YebC-like"/>
</dbReference>
<name>A0AAW0X8K6_CHEQU</name>
<comment type="subcellular location">
    <subcellularLocation>
        <location evidence="1">Mitochondrion</location>
    </subcellularLocation>
</comment>
<dbReference type="InterPro" id="IPR026564">
    <property type="entry name" value="Transcrip_reg_TACO1-like_dom3"/>
</dbReference>
<organism evidence="5 6">
    <name type="scientific">Cherax quadricarinatus</name>
    <name type="common">Australian red claw crayfish</name>
    <dbReference type="NCBI Taxonomy" id="27406"/>
    <lineage>
        <taxon>Eukaryota</taxon>
        <taxon>Metazoa</taxon>
        <taxon>Ecdysozoa</taxon>
        <taxon>Arthropoda</taxon>
        <taxon>Crustacea</taxon>
        <taxon>Multicrustacea</taxon>
        <taxon>Malacostraca</taxon>
        <taxon>Eumalacostraca</taxon>
        <taxon>Eucarida</taxon>
        <taxon>Decapoda</taxon>
        <taxon>Pleocyemata</taxon>
        <taxon>Astacidea</taxon>
        <taxon>Parastacoidea</taxon>
        <taxon>Parastacidae</taxon>
        <taxon>Cherax</taxon>
    </lineage>
</organism>
<dbReference type="InterPro" id="IPR048300">
    <property type="entry name" value="TACO1_YebC-like_2nd/3rd_dom"/>
</dbReference>
<evidence type="ECO:0000259" key="4">
    <source>
        <dbReference type="Pfam" id="PF20772"/>
    </source>
</evidence>
<feature type="domain" description="TACO1/YebC-like second and third" evidence="3">
    <location>
        <begin position="129"/>
        <end position="281"/>
    </location>
</feature>
<dbReference type="Proteomes" id="UP001445076">
    <property type="component" value="Unassembled WGS sequence"/>
</dbReference>
<comment type="caution">
    <text evidence="5">The sequence shown here is derived from an EMBL/GenBank/DDBJ whole genome shotgun (WGS) entry which is preliminary data.</text>
</comment>
<reference evidence="5 6" key="1">
    <citation type="journal article" date="2024" name="BMC Genomics">
        <title>Genome assembly of redclaw crayfish (Cherax quadricarinatus) provides insights into its immune adaptation and hypoxia tolerance.</title>
        <authorList>
            <person name="Liu Z."/>
            <person name="Zheng J."/>
            <person name="Li H."/>
            <person name="Fang K."/>
            <person name="Wang S."/>
            <person name="He J."/>
            <person name="Zhou D."/>
            <person name="Weng S."/>
            <person name="Chi M."/>
            <person name="Gu Z."/>
            <person name="He J."/>
            <person name="Li F."/>
            <person name="Wang M."/>
        </authorList>
    </citation>
    <scope>NUCLEOTIDE SEQUENCE [LARGE SCALE GENOMIC DNA]</scope>
    <source>
        <strain evidence="5">ZL_2023a</strain>
    </source>
</reference>
<dbReference type="PANTHER" id="PTHR12532">
    <property type="entry name" value="TRANSLATIONAL ACTIVATOR OF CYTOCHROME C OXIDASE 1"/>
    <property type="match status" value="1"/>
</dbReference>
<dbReference type="InterPro" id="IPR017856">
    <property type="entry name" value="Integrase-like_N"/>
</dbReference>
<sequence length="281" mass="31564">MAYIWQVCKFVLPPARCVGRESVTCTILHSSLKNSNNNYNVELWRGMAGHSKWSNIKHIKASKDAEKRVVYNKYSRLLKIAIKEGGGTDPHLNSKLAKVIELALGQNMQRSTIKNVIDTYQKSQDNAKSAIIEYKGPGGVFLLTEVLTDNITRTKTTLHSAVRKLNIQEVKGSIRHLFEEKGVVMVSSQGMCLETAMDNAIEIGAEDVEEHEDNLVFTCSPEDFVKVKQGLENLKYTVNYASVDYLPKLSVSISEEEEKQLDVIIKKLEGIDEVIRVHVNV</sequence>
<evidence type="ECO:0000259" key="3">
    <source>
        <dbReference type="Pfam" id="PF01709"/>
    </source>
</evidence>
<dbReference type="Pfam" id="PF20772">
    <property type="entry name" value="TACO1_YebC_N"/>
    <property type="match status" value="1"/>
</dbReference>
<comment type="similarity">
    <text evidence="2">Belongs to the TACO1 family.</text>
</comment>
<protein>
    <submittedName>
        <fullName evidence="5">Uncharacterized protein</fullName>
    </submittedName>
</protein>
<dbReference type="FunFam" id="1.10.10.200:FF:000002">
    <property type="entry name" value="Probable transcriptional regulatory protein CLM62_37755"/>
    <property type="match status" value="1"/>
</dbReference>
<dbReference type="EMBL" id="JARKIK010000051">
    <property type="protein sequence ID" value="KAK8734384.1"/>
    <property type="molecule type" value="Genomic_DNA"/>
</dbReference>
<dbReference type="InterPro" id="IPR002876">
    <property type="entry name" value="Transcrip_reg_TACO1-like"/>
</dbReference>
<dbReference type="Gene3D" id="1.10.10.200">
    <property type="match status" value="1"/>
</dbReference>
<keyword evidence="6" id="KW-1185">Reference proteome</keyword>
<accession>A0AAW0X8K6</accession>
<proteinExistence type="inferred from homology"/>